<dbReference type="STRING" id="1121942.SAMN02745148_00728"/>
<proteinExistence type="predicted"/>
<protein>
    <submittedName>
        <fullName evidence="1">Uncharacterized protein</fullName>
    </submittedName>
</protein>
<sequence>MHVVENVGSIDIVDTLPTTIGGDGIGELVGGPVAGLEARPLVSLVAATDDAEVATACELAADRPQVVDLVAPVAAVAEQPAAGFLFVEGVVLVVGGQQLDVVARVQIGLVAGAGVASNQASSLALKGMSSRPLPFSLSSATSMASASPNTDSY</sequence>
<evidence type="ECO:0000313" key="2">
    <source>
        <dbReference type="Proteomes" id="UP000184346"/>
    </source>
</evidence>
<keyword evidence="2" id="KW-1185">Reference proteome</keyword>
<gene>
    <name evidence="1" type="ORF">SAMN02745148_00728</name>
</gene>
<dbReference type="EMBL" id="FQUJ01000003">
    <property type="protein sequence ID" value="SHE59043.1"/>
    <property type="molecule type" value="Genomic_DNA"/>
</dbReference>
<evidence type="ECO:0000313" key="1">
    <source>
        <dbReference type="EMBL" id="SHE59043.1"/>
    </source>
</evidence>
<dbReference type="Proteomes" id="UP000184346">
    <property type="component" value="Unassembled WGS sequence"/>
</dbReference>
<dbReference type="AlphaFoldDB" id="A0A1M4UR09"/>
<reference evidence="1 2" key="1">
    <citation type="submission" date="2016-11" db="EMBL/GenBank/DDBJ databases">
        <authorList>
            <person name="Jaros S."/>
            <person name="Januszkiewicz K."/>
            <person name="Wedrychowicz H."/>
        </authorList>
    </citation>
    <scope>NUCLEOTIDE SEQUENCE [LARGE SCALE GENOMIC DNA]</scope>
    <source>
        <strain evidence="1 2">DSM 19980</strain>
    </source>
</reference>
<organism evidence="1 2">
    <name type="scientific">Modicisalibacter ilicicola DSM 19980</name>
    <dbReference type="NCBI Taxonomy" id="1121942"/>
    <lineage>
        <taxon>Bacteria</taxon>
        <taxon>Pseudomonadati</taxon>
        <taxon>Pseudomonadota</taxon>
        <taxon>Gammaproteobacteria</taxon>
        <taxon>Oceanospirillales</taxon>
        <taxon>Halomonadaceae</taxon>
        <taxon>Modicisalibacter</taxon>
    </lineage>
</organism>
<accession>A0A1M4UR09</accession>
<name>A0A1M4UR09_9GAMM</name>